<sequence length="201" mass="22690">MKKIKLMFLTLLLSMLSSFVLADTKVLMQTSMGDIEIELDTEHAPITTQNFLAYANDRFYDGLVFHRVIPNFMIQGGGADNELNFQVPHEPIKNEAMNGLKNDRGTIAMARTSEIDSATSQFFINVVDNDYLNYQSPERYGYAVFGRVIKGMEVVDEIANVKTTRKGPHQNVPVEPIYIIKVSVIDEPDEPQQENPTVSEQ</sequence>
<dbReference type="CDD" id="cd01920">
    <property type="entry name" value="cyclophilin_EcCYP_like"/>
    <property type="match status" value="1"/>
</dbReference>
<name>A0A0A7S3S7_FRIPE</name>
<dbReference type="GO" id="GO:0006457">
    <property type="term" value="P:protein folding"/>
    <property type="evidence" value="ECO:0007669"/>
    <property type="project" value="InterPro"/>
</dbReference>
<evidence type="ECO:0000256" key="3">
    <source>
        <dbReference type="ARBA" id="ARBA00023235"/>
    </source>
</evidence>
<dbReference type="EMBL" id="CP009056">
    <property type="protein sequence ID" value="AJA46083.1"/>
    <property type="molecule type" value="Genomic_DNA"/>
</dbReference>
<keyword evidence="4" id="KW-0732">Signal</keyword>
<organism evidence="6 7">
    <name type="scientific">Frischella perrara</name>
    <dbReference type="NCBI Taxonomy" id="1267021"/>
    <lineage>
        <taxon>Bacteria</taxon>
        <taxon>Pseudomonadati</taxon>
        <taxon>Pseudomonadota</taxon>
        <taxon>Gammaproteobacteria</taxon>
        <taxon>Orbales</taxon>
        <taxon>Orbaceae</taxon>
        <taxon>Frischella</taxon>
    </lineage>
</organism>
<evidence type="ECO:0000259" key="5">
    <source>
        <dbReference type="PROSITE" id="PS50072"/>
    </source>
</evidence>
<evidence type="ECO:0000256" key="1">
    <source>
        <dbReference type="ARBA" id="ARBA00007365"/>
    </source>
</evidence>
<evidence type="ECO:0000256" key="2">
    <source>
        <dbReference type="ARBA" id="ARBA00023110"/>
    </source>
</evidence>
<keyword evidence="3 4" id="KW-0413">Isomerase</keyword>
<comment type="similarity">
    <text evidence="1 4">Belongs to the cyclophilin-type PPIase family.</text>
</comment>
<dbReference type="SUPFAM" id="SSF50891">
    <property type="entry name" value="Cyclophilin-like"/>
    <property type="match status" value="1"/>
</dbReference>
<dbReference type="EC" id="5.2.1.8" evidence="4"/>
<dbReference type="PANTHER" id="PTHR43246">
    <property type="entry name" value="PEPTIDYL-PROLYL CIS-TRANS ISOMERASE CYP38, CHLOROPLASTIC"/>
    <property type="match status" value="1"/>
</dbReference>
<dbReference type="InterPro" id="IPR029000">
    <property type="entry name" value="Cyclophilin-like_dom_sf"/>
</dbReference>
<accession>A0A0A7S3S7</accession>
<dbReference type="PRINTS" id="PR00153">
    <property type="entry name" value="CSAPPISMRASE"/>
</dbReference>
<dbReference type="InterPro" id="IPR002130">
    <property type="entry name" value="Cyclophilin-type_PPIase_dom"/>
</dbReference>
<dbReference type="Pfam" id="PF00160">
    <property type="entry name" value="Pro_isomerase"/>
    <property type="match status" value="1"/>
</dbReference>
<gene>
    <name evidence="6" type="ORF">FPB0191_02280</name>
</gene>
<dbReference type="Gene3D" id="2.40.100.10">
    <property type="entry name" value="Cyclophilin-like"/>
    <property type="match status" value="1"/>
</dbReference>
<evidence type="ECO:0000313" key="7">
    <source>
        <dbReference type="Proteomes" id="UP000030901"/>
    </source>
</evidence>
<feature type="domain" description="PPIase cyclophilin-type" evidence="5">
    <location>
        <begin position="29"/>
        <end position="184"/>
    </location>
</feature>
<dbReference type="InterPro" id="IPR044665">
    <property type="entry name" value="E_coli_cyclophilin_A-like"/>
</dbReference>
<dbReference type="PROSITE" id="PS00170">
    <property type="entry name" value="CSA_PPIASE_1"/>
    <property type="match status" value="1"/>
</dbReference>
<dbReference type="Proteomes" id="UP000030901">
    <property type="component" value="Chromosome"/>
</dbReference>
<proteinExistence type="inferred from homology"/>
<dbReference type="STRING" id="1267021.FPB0191_02280"/>
<evidence type="ECO:0000313" key="6">
    <source>
        <dbReference type="EMBL" id="AJA46083.1"/>
    </source>
</evidence>
<keyword evidence="2 4" id="KW-0697">Rotamase</keyword>
<dbReference type="KEGG" id="fpp:FPB0191_02280"/>
<comment type="catalytic activity">
    <reaction evidence="4">
        <text>[protein]-peptidylproline (omega=180) = [protein]-peptidylproline (omega=0)</text>
        <dbReference type="Rhea" id="RHEA:16237"/>
        <dbReference type="Rhea" id="RHEA-COMP:10747"/>
        <dbReference type="Rhea" id="RHEA-COMP:10748"/>
        <dbReference type="ChEBI" id="CHEBI:83833"/>
        <dbReference type="ChEBI" id="CHEBI:83834"/>
        <dbReference type="EC" id="5.2.1.8"/>
    </reaction>
</comment>
<feature type="chain" id="PRO_5006513874" description="Peptidyl-prolyl cis-trans isomerase" evidence="4">
    <location>
        <begin position="23"/>
        <end position="201"/>
    </location>
</feature>
<keyword evidence="7" id="KW-1185">Reference proteome</keyword>
<protein>
    <recommendedName>
        <fullName evidence="4">Peptidyl-prolyl cis-trans isomerase</fullName>
        <shortName evidence="4">PPIase</shortName>
        <ecNumber evidence="4">5.2.1.8</ecNumber>
    </recommendedName>
</protein>
<reference evidence="6 7" key="1">
    <citation type="journal article" date="2014" name="Appl. Environ. Microbiol.">
        <title>Gut symbionts from distinct hosts exhibit genotoxic activity via divergent colibactin biosynthetic pathways.</title>
        <authorList>
            <person name="Engel P."/>
            <person name="Vizcaino M.I."/>
            <person name="Crawford J.M."/>
        </authorList>
    </citation>
    <scope>NUCLEOTIDE SEQUENCE [LARGE SCALE GENOMIC DNA]</scope>
    <source>
        <strain evidence="6 7">PEB0191</strain>
    </source>
</reference>
<comment type="function">
    <text evidence="4">PPIases accelerate the folding of proteins. It catalyzes the cis-trans isomerization of proline imidic peptide bonds in oligopeptides.</text>
</comment>
<dbReference type="PROSITE" id="PS50072">
    <property type="entry name" value="CSA_PPIASE_2"/>
    <property type="match status" value="1"/>
</dbReference>
<dbReference type="AlphaFoldDB" id="A0A0A7S3S7"/>
<dbReference type="InterPro" id="IPR020892">
    <property type="entry name" value="Cyclophilin-type_PPIase_CS"/>
</dbReference>
<dbReference type="HOGENOM" id="CLU_012062_16_9_6"/>
<evidence type="ECO:0000256" key="4">
    <source>
        <dbReference type="RuleBase" id="RU363019"/>
    </source>
</evidence>
<dbReference type="GO" id="GO:0003755">
    <property type="term" value="F:peptidyl-prolyl cis-trans isomerase activity"/>
    <property type="evidence" value="ECO:0007669"/>
    <property type="project" value="UniProtKB-UniRule"/>
</dbReference>
<feature type="signal peptide" evidence="4">
    <location>
        <begin position="1"/>
        <end position="22"/>
    </location>
</feature>